<dbReference type="EMBL" id="CP032514">
    <property type="protein sequence ID" value="AYD89115.1"/>
    <property type="molecule type" value="Genomic_DNA"/>
</dbReference>
<reference evidence="6 7" key="1">
    <citation type="submission" date="2018-09" db="EMBL/GenBank/DDBJ databases">
        <authorList>
            <person name="Li J."/>
        </authorList>
    </citation>
    <scope>NUCLEOTIDE SEQUENCE [LARGE SCALE GENOMIC DNA]</scope>
    <source>
        <strain evidence="6 7">2129</strain>
    </source>
</reference>
<feature type="region of interest" description="Disordered" evidence="5">
    <location>
        <begin position="90"/>
        <end position="132"/>
    </location>
</feature>
<evidence type="ECO:0000256" key="3">
    <source>
        <dbReference type="ARBA" id="ARBA00022989"/>
    </source>
</evidence>
<evidence type="ECO:0000256" key="1">
    <source>
        <dbReference type="ARBA" id="ARBA00004141"/>
    </source>
</evidence>
<sequence length="132" mass="14205">MEEVIMADTATGAAERINEMRSELRDLDKMHLDVRQNRIRTALTIVTAVFAPPTLIVGWDGMGSENMPELAWPWGTPRSAPCASWWSALASPSSDTASGCEEPAAGPPASLRPHHLPQAPGTSWDNTAPCVL</sequence>
<keyword evidence="7" id="KW-1185">Reference proteome</keyword>
<dbReference type="Gene3D" id="1.20.58.340">
    <property type="entry name" value="Magnesium transport protein CorA, transmembrane region"/>
    <property type="match status" value="1"/>
</dbReference>
<protein>
    <submittedName>
        <fullName evidence="6">Uncharacterized protein</fullName>
    </submittedName>
</protein>
<keyword evidence="3" id="KW-1133">Transmembrane helix</keyword>
<dbReference type="InterPro" id="IPR045863">
    <property type="entry name" value="CorA_TM1_TM2"/>
</dbReference>
<name>A0ABM6Z1N9_9ACTO</name>
<keyword evidence="2" id="KW-0812">Transmembrane</keyword>
<dbReference type="Pfam" id="PF01544">
    <property type="entry name" value="CorA"/>
    <property type="match status" value="1"/>
</dbReference>
<dbReference type="SUPFAM" id="SSF144083">
    <property type="entry name" value="Magnesium transport protein CorA, transmembrane region"/>
    <property type="match status" value="1"/>
</dbReference>
<keyword evidence="4" id="KW-0472">Membrane</keyword>
<gene>
    <name evidence="6" type="ORF">D5R93_01870</name>
</gene>
<evidence type="ECO:0000313" key="7">
    <source>
        <dbReference type="Proteomes" id="UP000273001"/>
    </source>
</evidence>
<dbReference type="InterPro" id="IPR002523">
    <property type="entry name" value="MgTranspt_CorA/ZnTranspt_ZntB"/>
</dbReference>
<evidence type="ECO:0000256" key="2">
    <source>
        <dbReference type="ARBA" id="ARBA00022692"/>
    </source>
</evidence>
<dbReference type="Proteomes" id="UP000273001">
    <property type="component" value="Chromosome"/>
</dbReference>
<accession>A0ABM6Z1N9</accession>
<organism evidence="6 7">
    <name type="scientific">Actinomyces lilanjuaniae</name>
    <dbReference type="NCBI Taxonomy" id="2321394"/>
    <lineage>
        <taxon>Bacteria</taxon>
        <taxon>Bacillati</taxon>
        <taxon>Actinomycetota</taxon>
        <taxon>Actinomycetes</taxon>
        <taxon>Actinomycetales</taxon>
        <taxon>Actinomycetaceae</taxon>
        <taxon>Actinomyces</taxon>
    </lineage>
</organism>
<evidence type="ECO:0000256" key="5">
    <source>
        <dbReference type="SAM" id="MobiDB-lite"/>
    </source>
</evidence>
<evidence type="ECO:0000256" key="4">
    <source>
        <dbReference type="ARBA" id="ARBA00023136"/>
    </source>
</evidence>
<comment type="subcellular location">
    <subcellularLocation>
        <location evidence="1">Membrane</location>
        <topology evidence="1">Multi-pass membrane protein</topology>
    </subcellularLocation>
</comment>
<proteinExistence type="predicted"/>
<evidence type="ECO:0000313" key="6">
    <source>
        <dbReference type="EMBL" id="AYD89115.1"/>
    </source>
</evidence>